<feature type="compositionally biased region" description="Basic and acidic residues" evidence="1">
    <location>
        <begin position="58"/>
        <end position="74"/>
    </location>
</feature>
<organism evidence="3 4">
    <name type="scientific">Rhizobium lusitanum</name>
    <dbReference type="NCBI Taxonomy" id="293958"/>
    <lineage>
        <taxon>Bacteria</taxon>
        <taxon>Pseudomonadati</taxon>
        <taxon>Pseudomonadota</taxon>
        <taxon>Alphaproteobacteria</taxon>
        <taxon>Hyphomicrobiales</taxon>
        <taxon>Rhizobiaceae</taxon>
        <taxon>Rhizobium/Agrobacterium group</taxon>
        <taxon>Rhizobium</taxon>
    </lineage>
</organism>
<dbReference type="AlphaFoldDB" id="A0A6L9UF57"/>
<evidence type="ECO:0000313" key="3">
    <source>
        <dbReference type="EMBL" id="NEI73218.1"/>
    </source>
</evidence>
<keyword evidence="2" id="KW-0472">Membrane</keyword>
<keyword evidence="2" id="KW-0812">Transmembrane</keyword>
<feature type="transmembrane region" description="Helical" evidence="2">
    <location>
        <begin position="144"/>
        <end position="161"/>
    </location>
</feature>
<dbReference type="RefSeq" id="WP_163991321.1">
    <property type="nucleotide sequence ID" value="NZ_WUEY01000016.1"/>
</dbReference>
<accession>A0A6L9UF57</accession>
<name>A0A6L9UF57_9HYPH</name>
<comment type="caution">
    <text evidence="3">The sequence shown here is derived from an EMBL/GenBank/DDBJ whole genome shotgun (WGS) entry which is preliminary data.</text>
</comment>
<reference evidence="3 4" key="1">
    <citation type="submission" date="2019-12" db="EMBL/GenBank/DDBJ databases">
        <title>Rhizobium genotypes associated with high levels of biological nitrogen fixation by grain legumes in a temperate-maritime cropping system.</title>
        <authorList>
            <person name="Maluk M."/>
            <person name="Francesc Ferrando Molina F."/>
            <person name="Lopez Del Egido L."/>
            <person name="Lafos M."/>
            <person name="Langarica-Fuentes A."/>
            <person name="Gebre Yohannes G."/>
            <person name="Young M.W."/>
            <person name="Martin P."/>
            <person name="Gantlett R."/>
            <person name="Kenicer G."/>
            <person name="Hawes C."/>
            <person name="Begg G.S."/>
            <person name="Quilliam R.S."/>
            <person name="Squire G.R."/>
            <person name="Poole P.S."/>
            <person name="Young P.W."/>
            <person name="Iannetta P.M."/>
            <person name="James E.K."/>
        </authorList>
    </citation>
    <scope>NUCLEOTIDE SEQUENCE [LARGE SCALE GENOMIC DNA]</scope>
    <source>
        <strain evidence="3 4">JHI1118</strain>
    </source>
</reference>
<gene>
    <name evidence="3" type="ORF">GR212_27055</name>
</gene>
<feature type="compositionally biased region" description="Polar residues" evidence="1">
    <location>
        <begin position="43"/>
        <end position="57"/>
    </location>
</feature>
<evidence type="ECO:0000313" key="4">
    <source>
        <dbReference type="Proteomes" id="UP000483035"/>
    </source>
</evidence>
<dbReference type="EMBL" id="WUEY01000016">
    <property type="protein sequence ID" value="NEI73218.1"/>
    <property type="molecule type" value="Genomic_DNA"/>
</dbReference>
<sequence length="162" mass="17498">MPKQKNSRAVQSFLNEREEQREQAPESELDKGLRDTFPASDPVSATHTTASSMSISSEEAKKGEAHHHVDTFEDKLPIATPGEVLKNVKLLNKNAAKNGTPALYGAATQILRSDPAATSRGGTSSLSDEGGLLSEIKQRIRERPIAIMVTAIAIGFAWGMTR</sequence>
<dbReference type="Proteomes" id="UP000483035">
    <property type="component" value="Unassembled WGS sequence"/>
</dbReference>
<protein>
    <submittedName>
        <fullName evidence="3">Uncharacterized protein</fullName>
    </submittedName>
</protein>
<keyword evidence="2" id="KW-1133">Transmembrane helix</keyword>
<evidence type="ECO:0000256" key="1">
    <source>
        <dbReference type="SAM" id="MobiDB-lite"/>
    </source>
</evidence>
<evidence type="ECO:0000256" key="2">
    <source>
        <dbReference type="SAM" id="Phobius"/>
    </source>
</evidence>
<feature type="compositionally biased region" description="Basic and acidic residues" evidence="1">
    <location>
        <begin position="15"/>
        <end position="34"/>
    </location>
</feature>
<proteinExistence type="predicted"/>
<feature type="region of interest" description="Disordered" evidence="1">
    <location>
        <begin position="1"/>
        <end position="74"/>
    </location>
</feature>